<gene>
    <name evidence="1" type="ORF">NP511_22335</name>
</gene>
<dbReference type="GeneID" id="84216739"/>
<dbReference type="Pfam" id="PF24452">
    <property type="entry name" value="DUF7568"/>
    <property type="match status" value="1"/>
</dbReference>
<dbReference type="EMBL" id="CP101874">
    <property type="protein sequence ID" value="WMT10246.1"/>
    <property type="molecule type" value="Genomic_DNA"/>
</dbReference>
<dbReference type="InterPro" id="IPR055990">
    <property type="entry name" value="DUF7568"/>
</dbReference>
<evidence type="ECO:0000313" key="1">
    <source>
        <dbReference type="EMBL" id="WMT10246.1"/>
    </source>
</evidence>
<dbReference type="RefSeq" id="WP_049967178.1">
    <property type="nucleotide sequence ID" value="NZ_CP101874.1"/>
</dbReference>
<organism evidence="1 2">
    <name type="scientific">Natrinema thermotolerans</name>
    <dbReference type="NCBI Taxonomy" id="121872"/>
    <lineage>
        <taxon>Archaea</taxon>
        <taxon>Methanobacteriati</taxon>
        <taxon>Methanobacteriota</taxon>
        <taxon>Stenosarchaea group</taxon>
        <taxon>Halobacteria</taxon>
        <taxon>Halobacteriales</taxon>
        <taxon>Natrialbaceae</taxon>
        <taxon>Natrinema</taxon>
    </lineage>
</organism>
<dbReference type="Proteomes" id="UP001224926">
    <property type="component" value="Plasmid unnamed1"/>
</dbReference>
<geneLocation type="plasmid" evidence="1 2">
    <name>unnamed1</name>
</geneLocation>
<evidence type="ECO:0008006" key="3">
    <source>
        <dbReference type="Google" id="ProtNLM"/>
    </source>
</evidence>
<accession>A0AAF0T119</accession>
<proteinExistence type="predicted"/>
<dbReference type="GeneID" id="39860188"/>
<sequence>MPRITNWTRESRTPTLTYRNTETGAQAVLHRAPDSYAYKWRAAILVDGYPVWSQGFETKEATSVRDALRDRPAPELACPECPNDDVIVGQKSAAGAKVQRWFDCPDCGYEAPSKIVYGAER</sequence>
<protein>
    <recommendedName>
        <fullName evidence="3">Small CPxCG-related zinc finger protein</fullName>
    </recommendedName>
</protein>
<evidence type="ECO:0000313" key="2">
    <source>
        <dbReference type="Proteomes" id="UP001224926"/>
    </source>
</evidence>
<keyword evidence="2" id="KW-1185">Reference proteome</keyword>
<dbReference type="AlphaFoldDB" id="A0AAF0T119"/>
<name>A0AAF0T119_9EURY</name>
<reference evidence="1 2" key="1">
    <citation type="submission" date="2022-07" db="EMBL/GenBank/DDBJ databases">
        <title>Two temperate virus in Haloterrigena jeotgali A29.</title>
        <authorList>
            <person name="Deng X."/>
        </authorList>
    </citation>
    <scope>NUCLEOTIDE SEQUENCE [LARGE SCALE GENOMIC DNA]</scope>
    <source>
        <strain evidence="1 2">A29</strain>
        <plasmid evidence="1 2">unnamed1</plasmid>
    </source>
</reference>
<keyword evidence="1" id="KW-0614">Plasmid</keyword>